<evidence type="ECO:0000256" key="9">
    <source>
        <dbReference type="ARBA" id="ARBA00023002"/>
    </source>
</evidence>
<dbReference type="Proteomes" id="UP001367676">
    <property type="component" value="Unassembled WGS sequence"/>
</dbReference>
<dbReference type="SUPFAM" id="SSF51197">
    <property type="entry name" value="Clavaminate synthase-like"/>
    <property type="match status" value="1"/>
</dbReference>
<dbReference type="GO" id="GO:0046873">
    <property type="term" value="F:metal ion transmembrane transporter activity"/>
    <property type="evidence" value="ECO:0007669"/>
    <property type="project" value="InterPro"/>
</dbReference>
<evidence type="ECO:0000256" key="3">
    <source>
        <dbReference type="ARBA" id="ARBA00004141"/>
    </source>
</evidence>
<evidence type="ECO:0000256" key="6">
    <source>
        <dbReference type="ARBA" id="ARBA00022723"/>
    </source>
</evidence>
<feature type="domain" description="Fe2OG dioxygenase" evidence="14">
    <location>
        <begin position="285"/>
        <end position="405"/>
    </location>
</feature>
<feature type="transmembrane region" description="Helical" evidence="13">
    <location>
        <begin position="31"/>
        <end position="51"/>
    </location>
</feature>
<sequence length="414" mass="47163">MEQEFGVLDKYLKVTRYQYQYQVFPGNRFPFAEFLVAFGLLLILSIEQIAIDCNDKSSDCRNPIERLQSRNSQLERETLTANAQVELNTPPSPPFPEPNPPVNSQSKFNSLILLLALSVHSLFEGLTIGLLKSPSVVLQLFIAILVHKIPVAFSLGSSLVQSELKTSAVIHFDLWFSLMTPIGTGIGVLLNTLPSVIDLQLLNGILIPKTAIYIPNFISSLEENELIQKVYSAPKPKWTQLKNRRLQNWGGIPHPKGMIPEKMPEWLQKYINRINSYCIFEEQCSPNHVLINEYQPGQGIMPHVDGPLFHPIITTINCGSHTVLRLRTTDNSETLQENFSLLLEPKSLLILRDELYTDYLHSIEDITEDIVDSSIRNLHLCQEKHITGQRLKRSVRLSFTIRHVPRCSNFKLRF</sequence>
<evidence type="ECO:0000256" key="1">
    <source>
        <dbReference type="ARBA" id="ARBA00001954"/>
    </source>
</evidence>
<accession>A0AAN9Y911</accession>
<dbReference type="GO" id="GO:0016020">
    <property type="term" value="C:membrane"/>
    <property type="evidence" value="ECO:0007669"/>
    <property type="project" value="UniProtKB-SubCell"/>
</dbReference>
<keyword evidence="9" id="KW-0560">Oxidoreductase</keyword>
<keyword evidence="8 13" id="KW-1133">Transmembrane helix</keyword>
<dbReference type="PANTHER" id="PTHR46030:SF1">
    <property type="entry name" value="ALPHA-KETOGLUTARATE-DEPENDENT DIOXYGENASE ALKB HOMOLOG 6"/>
    <property type="match status" value="1"/>
</dbReference>
<dbReference type="AlphaFoldDB" id="A0AAN9Y911"/>
<dbReference type="InterPro" id="IPR027450">
    <property type="entry name" value="AlkB-like"/>
</dbReference>
<keyword evidence="10" id="KW-0408">Iron</keyword>
<evidence type="ECO:0000313" key="15">
    <source>
        <dbReference type="EMBL" id="KAK7602779.1"/>
    </source>
</evidence>
<evidence type="ECO:0000256" key="7">
    <source>
        <dbReference type="ARBA" id="ARBA00022964"/>
    </source>
</evidence>
<evidence type="ECO:0000256" key="11">
    <source>
        <dbReference type="ARBA" id="ARBA00023136"/>
    </source>
</evidence>
<comment type="cofactor">
    <cofactor evidence="1">
        <name>Fe(2+)</name>
        <dbReference type="ChEBI" id="CHEBI:29033"/>
    </cofactor>
</comment>
<protein>
    <recommendedName>
        <fullName evidence="14">Fe2OG dioxygenase domain-containing protein</fullName>
    </recommendedName>
</protein>
<dbReference type="Pfam" id="PF13532">
    <property type="entry name" value="2OG-FeII_Oxy_2"/>
    <property type="match status" value="1"/>
</dbReference>
<proteinExistence type="inferred from homology"/>
<dbReference type="PANTHER" id="PTHR46030">
    <property type="entry name" value="ALPHA-KETOGLUTARATE-DEPENDENT DIOXYGENASE ALKB HOMOLOG 6"/>
    <property type="match status" value="1"/>
</dbReference>
<evidence type="ECO:0000256" key="4">
    <source>
        <dbReference type="ARBA" id="ARBA00007879"/>
    </source>
</evidence>
<keyword evidence="6" id="KW-0479">Metal-binding</keyword>
<keyword evidence="11 13" id="KW-0472">Membrane</keyword>
<evidence type="ECO:0000313" key="16">
    <source>
        <dbReference type="Proteomes" id="UP001367676"/>
    </source>
</evidence>
<evidence type="ECO:0000256" key="13">
    <source>
        <dbReference type="SAM" id="Phobius"/>
    </source>
</evidence>
<comment type="caution">
    <text evidence="15">The sequence shown here is derived from an EMBL/GenBank/DDBJ whole genome shotgun (WGS) entry which is preliminary data.</text>
</comment>
<dbReference type="GO" id="GO:0005634">
    <property type="term" value="C:nucleus"/>
    <property type="evidence" value="ECO:0007669"/>
    <property type="project" value="UniProtKB-SubCell"/>
</dbReference>
<comment type="similarity">
    <text evidence="4">Belongs to the alkB family.</text>
</comment>
<evidence type="ECO:0000256" key="8">
    <source>
        <dbReference type="ARBA" id="ARBA00022989"/>
    </source>
</evidence>
<keyword evidence="7" id="KW-0223">Dioxygenase</keyword>
<feature type="transmembrane region" description="Helical" evidence="13">
    <location>
        <begin position="111"/>
        <end position="131"/>
    </location>
</feature>
<evidence type="ECO:0000256" key="5">
    <source>
        <dbReference type="ARBA" id="ARBA00022692"/>
    </source>
</evidence>
<dbReference type="GO" id="GO:0051213">
    <property type="term" value="F:dioxygenase activity"/>
    <property type="evidence" value="ECO:0007669"/>
    <property type="project" value="UniProtKB-KW"/>
</dbReference>
<keyword evidence="16" id="KW-1185">Reference proteome</keyword>
<dbReference type="InterPro" id="IPR003689">
    <property type="entry name" value="ZIP"/>
</dbReference>
<gene>
    <name evidence="15" type="ORF">V9T40_006753</name>
</gene>
<reference evidence="15 16" key="1">
    <citation type="submission" date="2024-03" db="EMBL/GenBank/DDBJ databases">
        <title>Adaptation during the transition from Ophiocordyceps entomopathogen to insect associate is accompanied by gene loss and intensified selection.</title>
        <authorList>
            <person name="Ward C.M."/>
            <person name="Onetto C.A."/>
            <person name="Borneman A.R."/>
        </authorList>
    </citation>
    <scope>NUCLEOTIDE SEQUENCE [LARGE SCALE GENOMIC DNA]</scope>
    <source>
        <strain evidence="15">AWRI1</strain>
        <tissue evidence="15">Single Adult Female</tissue>
    </source>
</reference>
<dbReference type="InterPro" id="IPR037151">
    <property type="entry name" value="AlkB-like_sf"/>
</dbReference>
<dbReference type="PROSITE" id="PS51471">
    <property type="entry name" value="FE2OG_OXY"/>
    <property type="match status" value="1"/>
</dbReference>
<feature type="transmembrane region" description="Helical" evidence="13">
    <location>
        <begin position="137"/>
        <end position="160"/>
    </location>
</feature>
<dbReference type="Gene3D" id="2.60.120.590">
    <property type="entry name" value="Alpha-ketoglutarate-dependent dioxygenase AlkB-like"/>
    <property type="match status" value="1"/>
</dbReference>
<comment type="subcellular location">
    <subcellularLocation>
        <location evidence="3">Membrane</location>
        <topology evidence="3">Multi-pass membrane protein</topology>
    </subcellularLocation>
    <subcellularLocation>
        <location evidence="2">Nucleus</location>
    </subcellularLocation>
</comment>
<keyword evidence="12" id="KW-0539">Nucleus</keyword>
<keyword evidence="5 13" id="KW-0812">Transmembrane</keyword>
<dbReference type="Pfam" id="PF02535">
    <property type="entry name" value="Zip"/>
    <property type="match status" value="1"/>
</dbReference>
<dbReference type="InterPro" id="IPR005123">
    <property type="entry name" value="Oxoglu/Fe-dep_dioxygenase_dom"/>
</dbReference>
<name>A0AAN9Y911_9HEMI</name>
<evidence type="ECO:0000256" key="12">
    <source>
        <dbReference type="ARBA" id="ARBA00023242"/>
    </source>
</evidence>
<evidence type="ECO:0000259" key="14">
    <source>
        <dbReference type="PROSITE" id="PS51471"/>
    </source>
</evidence>
<organism evidence="15 16">
    <name type="scientific">Parthenolecanium corni</name>
    <dbReference type="NCBI Taxonomy" id="536013"/>
    <lineage>
        <taxon>Eukaryota</taxon>
        <taxon>Metazoa</taxon>
        <taxon>Ecdysozoa</taxon>
        <taxon>Arthropoda</taxon>
        <taxon>Hexapoda</taxon>
        <taxon>Insecta</taxon>
        <taxon>Pterygota</taxon>
        <taxon>Neoptera</taxon>
        <taxon>Paraneoptera</taxon>
        <taxon>Hemiptera</taxon>
        <taxon>Sternorrhyncha</taxon>
        <taxon>Coccoidea</taxon>
        <taxon>Coccidae</taxon>
        <taxon>Parthenolecanium</taxon>
    </lineage>
</organism>
<evidence type="ECO:0000256" key="10">
    <source>
        <dbReference type="ARBA" id="ARBA00023004"/>
    </source>
</evidence>
<dbReference type="InterPro" id="IPR032862">
    <property type="entry name" value="ALKBH6"/>
</dbReference>
<dbReference type="EMBL" id="JBBCAQ010000007">
    <property type="protein sequence ID" value="KAK7602779.1"/>
    <property type="molecule type" value="Genomic_DNA"/>
</dbReference>
<evidence type="ECO:0000256" key="2">
    <source>
        <dbReference type="ARBA" id="ARBA00004123"/>
    </source>
</evidence>
<dbReference type="GO" id="GO:0046872">
    <property type="term" value="F:metal ion binding"/>
    <property type="evidence" value="ECO:0007669"/>
    <property type="project" value="UniProtKB-KW"/>
</dbReference>
<feature type="transmembrane region" description="Helical" evidence="13">
    <location>
        <begin position="172"/>
        <end position="193"/>
    </location>
</feature>